<dbReference type="KEGG" id="mtea:DK419_09995"/>
<feature type="domain" description="CASTOR ACT" evidence="2">
    <location>
        <begin position="80"/>
        <end position="131"/>
    </location>
</feature>
<proteinExistence type="predicted"/>
<evidence type="ECO:0000259" key="2">
    <source>
        <dbReference type="Pfam" id="PF13840"/>
    </source>
</evidence>
<dbReference type="AlphaFoldDB" id="A0A2U8WN23"/>
<dbReference type="SUPFAM" id="SSF55021">
    <property type="entry name" value="ACT-like"/>
    <property type="match status" value="2"/>
</dbReference>
<protein>
    <submittedName>
        <fullName evidence="3">Uncharacterized protein</fullName>
    </submittedName>
</protein>
<organism evidence="3 4">
    <name type="scientific">Methylobacterium terrae</name>
    <dbReference type="NCBI Taxonomy" id="2202827"/>
    <lineage>
        <taxon>Bacteria</taxon>
        <taxon>Pseudomonadati</taxon>
        <taxon>Pseudomonadota</taxon>
        <taxon>Alphaproteobacteria</taxon>
        <taxon>Hyphomicrobiales</taxon>
        <taxon>Methylobacteriaceae</taxon>
        <taxon>Methylobacterium</taxon>
    </lineage>
</organism>
<dbReference type="PANTHER" id="PTHR39199">
    <property type="entry name" value="BLR5128 PROTEIN"/>
    <property type="match status" value="1"/>
</dbReference>
<dbReference type="InterPro" id="IPR018717">
    <property type="entry name" value="DUF2241"/>
</dbReference>
<accession>A0A2U8WN23</accession>
<dbReference type="PANTHER" id="PTHR39199:SF1">
    <property type="entry name" value="BLR5128 PROTEIN"/>
    <property type="match status" value="1"/>
</dbReference>
<evidence type="ECO:0000313" key="3">
    <source>
        <dbReference type="EMBL" id="AWN46602.1"/>
    </source>
</evidence>
<dbReference type="Proteomes" id="UP000245444">
    <property type="component" value="Chromosome"/>
</dbReference>
<name>A0A2U8WN23_9HYPH</name>
<keyword evidence="4" id="KW-1185">Reference proteome</keyword>
<dbReference type="OrthoDB" id="517867at2"/>
<evidence type="ECO:0000259" key="1">
    <source>
        <dbReference type="Pfam" id="PF10000"/>
    </source>
</evidence>
<dbReference type="EMBL" id="CP029553">
    <property type="protein sequence ID" value="AWN46602.1"/>
    <property type="molecule type" value="Genomic_DNA"/>
</dbReference>
<sequence>MDSHIVRERTAMIASMKPVLDAGPYFFCSTTDRAIISSCADKALMVFVESEGVPLILTSPDAEAHGFNTDLPMSRIVLEVFSALDGVGLTAAVASTLANEGISCNVVAAYHHDHVFVPQDSAGTALDALRSRQRQAEKEAG</sequence>
<dbReference type="Pfam" id="PF10000">
    <property type="entry name" value="ACT_3"/>
    <property type="match status" value="1"/>
</dbReference>
<dbReference type="InterPro" id="IPR045865">
    <property type="entry name" value="ACT-like_dom_sf"/>
</dbReference>
<dbReference type="Gene3D" id="3.30.2130.10">
    <property type="entry name" value="VC0802-like"/>
    <property type="match status" value="1"/>
</dbReference>
<evidence type="ECO:0000313" key="4">
    <source>
        <dbReference type="Proteomes" id="UP000245444"/>
    </source>
</evidence>
<gene>
    <name evidence="3" type="ORF">DK419_09995</name>
</gene>
<dbReference type="InterPro" id="IPR027795">
    <property type="entry name" value="CASTOR_ACT_dom"/>
</dbReference>
<reference evidence="3 4" key="1">
    <citation type="submission" date="2018-05" db="EMBL/GenBank/DDBJ databases">
        <title>Complete Genome Sequence of Methylobacterium sp. 17Sr1-28.</title>
        <authorList>
            <person name="Srinivasan S."/>
        </authorList>
    </citation>
    <scope>NUCLEOTIDE SEQUENCE [LARGE SCALE GENOMIC DNA]</scope>
    <source>
        <strain evidence="3 4">17Sr1-28</strain>
    </source>
</reference>
<dbReference type="RefSeq" id="WP_109958946.1">
    <property type="nucleotide sequence ID" value="NZ_CP029553.1"/>
</dbReference>
<dbReference type="Pfam" id="PF13840">
    <property type="entry name" value="ACT_7"/>
    <property type="match status" value="1"/>
</dbReference>
<feature type="domain" description="DUF2241" evidence="1">
    <location>
        <begin position="11"/>
        <end position="72"/>
    </location>
</feature>